<dbReference type="EMBL" id="JACICD010000008">
    <property type="protein sequence ID" value="MBB3773061.1"/>
    <property type="molecule type" value="Genomic_DNA"/>
</dbReference>
<feature type="transmembrane region" description="Helical" evidence="1">
    <location>
        <begin position="54"/>
        <end position="73"/>
    </location>
</feature>
<keyword evidence="1" id="KW-1133">Transmembrane helix</keyword>
<sequence>MADHGTPEYATAAGNDYSEHEGTYHLFTKLTFVSTLSLINFMVSFAIGGANGHWGLFTLGTLASIAGAAVGLASTDGKPKLQFGLLIVLTLALIITS</sequence>
<reference evidence="3 4" key="1">
    <citation type="submission" date="2020-08" db="EMBL/GenBank/DDBJ databases">
        <title>Genomic Encyclopedia of Type Strains, Phase IV (KMG-IV): sequencing the most valuable type-strain genomes for metagenomic binning, comparative biology and taxonomic classification.</title>
        <authorList>
            <person name="Goeker M."/>
        </authorList>
    </citation>
    <scope>NUCLEOTIDE SEQUENCE [LARGE SCALE GENOMIC DNA]</scope>
    <source>
        <strain evidence="3 4">DSM 5895</strain>
    </source>
</reference>
<keyword evidence="4" id="KW-1185">Reference proteome</keyword>
<evidence type="ECO:0000256" key="1">
    <source>
        <dbReference type="SAM" id="Phobius"/>
    </source>
</evidence>
<dbReference type="AlphaFoldDB" id="A0A839ZE27"/>
<dbReference type="InterPro" id="IPR036596">
    <property type="entry name" value="Cyt-C_aa3_sf"/>
</dbReference>
<dbReference type="RefSeq" id="WP_183191222.1">
    <property type="nucleotide sequence ID" value="NZ_JACICD010000008.1"/>
</dbReference>
<feature type="domain" description="Cytochrome c oxidase subunit IV bacterial aa3 type" evidence="2">
    <location>
        <begin position="4"/>
        <end position="47"/>
    </location>
</feature>
<gene>
    <name evidence="3" type="ORF">FHS55_003692</name>
</gene>
<keyword evidence="1" id="KW-0812">Transmembrane</keyword>
<evidence type="ECO:0000313" key="3">
    <source>
        <dbReference type="EMBL" id="MBB3773061.1"/>
    </source>
</evidence>
<dbReference type="SUPFAM" id="SSF81469">
    <property type="entry name" value="Bacterial aa3 type cytochrome c oxidase subunit IV"/>
    <property type="match status" value="1"/>
</dbReference>
<feature type="transmembrane region" description="Helical" evidence="1">
    <location>
        <begin position="79"/>
        <end position="96"/>
    </location>
</feature>
<organism evidence="3 4">
    <name type="scientific">Ancylobacter tetraedralis</name>
    <dbReference type="NCBI Taxonomy" id="217068"/>
    <lineage>
        <taxon>Bacteria</taxon>
        <taxon>Pseudomonadati</taxon>
        <taxon>Pseudomonadota</taxon>
        <taxon>Alphaproteobacteria</taxon>
        <taxon>Hyphomicrobiales</taxon>
        <taxon>Xanthobacteraceae</taxon>
        <taxon>Ancylobacter</taxon>
    </lineage>
</organism>
<feature type="transmembrane region" description="Helical" evidence="1">
    <location>
        <begin position="26"/>
        <end position="47"/>
    </location>
</feature>
<evidence type="ECO:0000313" key="4">
    <source>
        <dbReference type="Proteomes" id="UP000533469"/>
    </source>
</evidence>
<dbReference type="Pfam" id="PF07835">
    <property type="entry name" value="COX4_pro_2"/>
    <property type="match status" value="1"/>
</dbReference>
<accession>A0A839ZE27</accession>
<comment type="caution">
    <text evidence="3">The sequence shown here is derived from an EMBL/GenBank/DDBJ whole genome shotgun (WGS) entry which is preliminary data.</text>
</comment>
<dbReference type="Proteomes" id="UP000533469">
    <property type="component" value="Unassembled WGS sequence"/>
</dbReference>
<evidence type="ECO:0000259" key="2">
    <source>
        <dbReference type="Pfam" id="PF07835"/>
    </source>
</evidence>
<dbReference type="InterPro" id="IPR012422">
    <property type="entry name" value="Cyt_c_oxidase_su4_bac-aa3"/>
</dbReference>
<dbReference type="Gene3D" id="1.20.5.160">
    <property type="entry name" value="Bacterial aa3 type cytochrome c oxidase subunit IV"/>
    <property type="match status" value="1"/>
</dbReference>
<proteinExistence type="predicted"/>
<keyword evidence="1" id="KW-0472">Membrane</keyword>
<name>A0A839ZE27_9HYPH</name>
<protein>
    <recommendedName>
        <fullName evidence="2">Cytochrome c oxidase subunit IV bacterial aa3 type domain-containing protein</fullName>
    </recommendedName>
</protein>